<feature type="compositionally biased region" description="Low complexity" evidence="1">
    <location>
        <begin position="486"/>
        <end position="502"/>
    </location>
</feature>
<feature type="compositionally biased region" description="Low complexity" evidence="1">
    <location>
        <begin position="276"/>
        <end position="290"/>
    </location>
</feature>
<dbReference type="PANTHER" id="PTHR15615:SF94">
    <property type="entry name" value="PHO85 CYCLIN-6-RELATED"/>
    <property type="match status" value="1"/>
</dbReference>
<feature type="compositionally biased region" description="Low complexity" evidence="1">
    <location>
        <begin position="192"/>
        <end position="203"/>
    </location>
</feature>
<feature type="compositionally biased region" description="Basic and acidic residues" evidence="1">
    <location>
        <begin position="503"/>
        <end position="512"/>
    </location>
</feature>
<accession>A0A316YVT0</accession>
<dbReference type="InParanoid" id="A0A316YVT0"/>
<feature type="region of interest" description="Disordered" evidence="1">
    <location>
        <begin position="351"/>
        <end position="429"/>
    </location>
</feature>
<feature type="compositionally biased region" description="Low complexity" evidence="1">
    <location>
        <begin position="65"/>
        <end position="103"/>
    </location>
</feature>
<dbReference type="Gene3D" id="1.10.472.10">
    <property type="entry name" value="Cyclin-like"/>
    <property type="match status" value="1"/>
</dbReference>
<feature type="compositionally biased region" description="Low complexity" evidence="1">
    <location>
        <begin position="632"/>
        <end position="642"/>
    </location>
</feature>
<keyword evidence="3" id="KW-1185">Reference proteome</keyword>
<organism evidence="2 3">
    <name type="scientific">Acaromyces ingoldii</name>
    <dbReference type="NCBI Taxonomy" id="215250"/>
    <lineage>
        <taxon>Eukaryota</taxon>
        <taxon>Fungi</taxon>
        <taxon>Dikarya</taxon>
        <taxon>Basidiomycota</taxon>
        <taxon>Ustilaginomycotina</taxon>
        <taxon>Exobasidiomycetes</taxon>
        <taxon>Exobasidiales</taxon>
        <taxon>Cryptobasidiaceae</taxon>
        <taxon>Acaromyces</taxon>
    </lineage>
</organism>
<feature type="region of interest" description="Disordered" evidence="1">
    <location>
        <begin position="632"/>
        <end position="700"/>
    </location>
</feature>
<feature type="compositionally biased region" description="Low complexity" evidence="1">
    <location>
        <begin position="650"/>
        <end position="659"/>
    </location>
</feature>
<feature type="compositionally biased region" description="Low complexity" evidence="1">
    <location>
        <begin position="358"/>
        <end position="367"/>
    </location>
</feature>
<dbReference type="PANTHER" id="PTHR15615">
    <property type="match status" value="1"/>
</dbReference>
<dbReference type="GO" id="GO:0000307">
    <property type="term" value="C:cyclin-dependent protein kinase holoenzyme complex"/>
    <property type="evidence" value="ECO:0007669"/>
    <property type="project" value="TreeGrafter"/>
</dbReference>
<feature type="compositionally biased region" description="Polar residues" evidence="1">
    <location>
        <begin position="291"/>
        <end position="309"/>
    </location>
</feature>
<feature type="compositionally biased region" description="Low complexity" evidence="1">
    <location>
        <begin position="32"/>
        <end position="52"/>
    </location>
</feature>
<feature type="region of interest" description="Disordered" evidence="1">
    <location>
        <begin position="486"/>
        <end position="543"/>
    </location>
</feature>
<feature type="compositionally biased region" description="Basic and acidic residues" evidence="1">
    <location>
        <begin position="675"/>
        <end position="685"/>
    </location>
</feature>
<dbReference type="OrthoDB" id="1060854at2759"/>
<feature type="region of interest" description="Disordered" evidence="1">
    <location>
        <begin position="1"/>
        <end position="330"/>
    </location>
</feature>
<dbReference type="Proteomes" id="UP000245768">
    <property type="component" value="Unassembled WGS sequence"/>
</dbReference>
<dbReference type="Pfam" id="PF08613">
    <property type="entry name" value="Cyclin"/>
    <property type="match status" value="2"/>
</dbReference>
<proteinExistence type="predicted"/>
<evidence type="ECO:0000313" key="2">
    <source>
        <dbReference type="EMBL" id="PWN93660.1"/>
    </source>
</evidence>
<evidence type="ECO:0000313" key="3">
    <source>
        <dbReference type="Proteomes" id="UP000245768"/>
    </source>
</evidence>
<dbReference type="AlphaFoldDB" id="A0A316YVT0"/>
<feature type="compositionally biased region" description="Low complexity" evidence="1">
    <location>
        <begin position="154"/>
        <end position="174"/>
    </location>
</feature>
<dbReference type="GO" id="GO:0005634">
    <property type="term" value="C:nucleus"/>
    <property type="evidence" value="ECO:0007669"/>
    <property type="project" value="TreeGrafter"/>
</dbReference>
<dbReference type="EMBL" id="KZ819634">
    <property type="protein sequence ID" value="PWN93660.1"/>
    <property type="molecule type" value="Genomic_DNA"/>
</dbReference>
<protein>
    <submittedName>
        <fullName evidence="2">Cyclin-domain-containing protein</fullName>
    </submittedName>
</protein>
<gene>
    <name evidence="2" type="ORF">FA10DRAFT_28299</name>
</gene>
<feature type="compositionally biased region" description="Basic residues" evidence="1">
    <location>
        <begin position="175"/>
        <end position="191"/>
    </location>
</feature>
<dbReference type="GO" id="GO:0016538">
    <property type="term" value="F:cyclin-dependent protein serine/threonine kinase regulator activity"/>
    <property type="evidence" value="ECO:0007669"/>
    <property type="project" value="TreeGrafter"/>
</dbReference>
<dbReference type="GeneID" id="37045723"/>
<dbReference type="InterPro" id="IPR013922">
    <property type="entry name" value="Cyclin_PHO80-like"/>
</dbReference>
<dbReference type="RefSeq" id="XP_025380858.1">
    <property type="nucleotide sequence ID" value="XM_025523807.1"/>
</dbReference>
<dbReference type="GO" id="GO:0019901">
    <property type="term" value="F:protein kinase binding"/>
    <property type="evidence" value="ECO:0007669"/>
    <property type="project" value="InterPro"/>
</dbReference>
<dbReference type="CDD" id="cd20558">
    <property type="entry name" value="CYCLIN_ScPCL7-like"/>
    <property type="match status" value="1"/>
</dbReference>
<feature type="compositionally biased region" description="Low complexity" evidence="1">
    <location>
        <begin position="401"/>
        <end position="417"/>
    </location>
</feature>
<feature type="compositionally biased region" description="Low complexity" evidence="1">
    <location>
        <begin position="514"/>
        <end position="532"/>
    </location>
</feature>
<sequence>MSSSLQHPSHNPYDDNRGSSSTSGAVGGVGIGRSSRSSSSSSSGGGFHSPTSSRPPFQPAPPAPLQQQQKAGASQQQASPIDYSSNSSTYSSSSGSSRPQLSSGNTSPPDHQQPAIHAAPLLQHFSSPGRASEKARGAGPSDMIYDHQSGLHPSSSTSSAASSSASSMASGPQFGHHHHGHGSSHQHHHHQQQQQQQQQQQPHQHSHLHHSSSSHQQPFANEAWGRTNGVLMEPASKSRRTSPGGSKVADGAVGMDSGPATTGSDSWVHAGKHALSSSSSSSTMMPASSSRADQASPANSHPTTTTAGGNQAAPLPSGPSERRPRLDLANYPPQDLLKVLATLLHQVSTANDQLRPKAGASNASGSGADRKHRSSRSKDVSMAPEAAMNNVSRSLSHDDSLSASHSGDSLASSSSSSAKRKPPTTAAMSALSTPSSTLCFHARNVPSISIESYLLRILKYCPTTNEVFLSLIIYFDRMSKMGAGGKSAAAPAATSGAGLTGAEEGKRGDGRQGNDAVAASAAASAAPMANSNGEDDDDEEPYPGMRGFAIDSYNVHRLVIAGVTVASKFFSDVFYTNSRYAKVGGLPVHELNQLELQFLLLNDFSLVIPLEEMQRYADQLLVYGGGSPPPAALSDAAAATPSTFVASPRQQQQQQQQQQSASQHPDRGAAAVVSRSERGGSEMDISRPASTDGQGDVGMN</sequence>
<name>A0A316YVT0_9BASI</name>
<dbReference type="STRING" id="215250.A0A316YVT0"/>
<evidence type="ECO:0000256" key="1">
    <source>
        <dbReference type="SAM" id="MobiDB-lite"/>
    </source>
</evidence>
<reference evidence="2 3" key="1">
    <citation type="journal article" date="2018" name="Mol. Biol. Evol.">
        <title>Broad Genomic Sampling Reveals a Smut Pathogenic Ancestry of the Fungal Clade Ustilaginomycotina.</title>
        <authorList>
            <person name="Kijpornyongpan T."/>
            <person name="Mondo S.J."/>
            <person name="Barry K."/>
            <person name="Sandor L."/>
            <person name="Lee J."/>
            <person name="Lipzen A."/>
            <person name="Pangilinan J."/>
            <person name="LaButti K."/>
            <person name="Hainaut M."/>
            <person name="Henrissat B."/>
            <person name="Grigoriev I.V."/>
            <person name="Spatafora J.W."/>
            <person name="Aime M.C."/>
        </authorList>
    </citation>
    <scope>NUCLEOTIDE SEQUENCE [LARGE SCALE GENOMIC DNA]</scope>
    <source>
        <strain evidence="2 3">MCA 4198</strain>
    </source>
</reference>